<name>A0A841PX04_9BACI</name>
<dbReference type="CDD" id="cd00118">
    <property type="entry name" value="LysM"/>
    <property type="match status" value="1"/>
</dbReference>
<dbReference type="InterPro" id="IPR018392">
    <property type="entry name" value="LysM"/>
</dbReference>
<evidence type="ECO:0000256" key="1">
    <source>
        <dbReference type="SAM" id="MobiDB-lite"/>
    </source>
</evidence>
<dbReference type="Gene3D" id="3.10.350.10">
    <property type="entry name" value="LysM domain"/>
    <property type="match status" value="1"/>
</dbReference>
<dbReference type="InterPro" id="IPR036779">
    <property type="entry name" value="LysM_dom_sf"/>
</dbReference>
<evidence type="ECO:0000259" key="2">
    <source>
        <dbReference type="PROSITE" id="PS51782"/>
    </source>
</evidence>
<dbReference type="NCBIfam" id="TIGR02899">
    <property type="entry name" value="spore_safA"/>
    <property type="match status" value="1"/>
</dbReference>
<reference evidence="3 4" key="1">
    <citation type="submission" date="2020-08" db="EMBL/GenBank/DDBJ databases">
        <title>Genomic Encyclopedia of Type Strains, Phase IV (KMG-IV): sequencing the most valuable type-strain genomes for metagenomic binning, comparative biology and taxonomic classification.</title>
        <authorList>
            <person name="Goeker M."/>
        </authorList>
    </citation>
    <scope>NUCLEOTIDE SEQUENCE [LARGE SCALE GENOMIC DNA]</scope>
    <source>
        <strain evidence="3 4">DSM 19612</strain>
    </source>
</reference>
<feature type="region of interest" description="Disordered" evidence="1">
    <location>
        <begin position="363"/>
        <end position="386"/>
    </location>
</feature>
<dbReference type="EMBL" id="JACHGH010000001">
    <property type="protein sequence ID" value="MBB6451906.1"/>
    <property type="molecule type" value="Genomic_DNA"/>
</dbReference>
<accession>A0A841PX04</accession>
<keyword evidence="4" id="KW-1185">Reference proteome</keyword>
<dbReference type="Pfam" id="PF01476">
    <property type="entry name" value="LysM"/>
    <property type="match status" value="1"/>
</dbReference>
<dbReference type="SMART" id="SM00257">
    <property type="entry name" value="LysM"/>
    <property type="match status" value="1"/>
</dbReference>
<dbReference type="SUPFAM" id="SSF54106">
    <property type="entry name" value="LysM domain"/>
    <property type="match status" value="1"/>
</dbReference>
<feature type="domain" description="LysM" evidence="2">
    <location>
        <begin position="2"/>
        <end position="47"/>
    </location>
</feature>
<feature type="compositionally biased region" description="Low complexity" evidence="1">
    <location>
        <begin position="363"/>
        <end position="373"/>
    </location>
</feature>
<dbReference type="InterPro" id="IPR014248">
    <property type="entry name" value="Spore_coat_assembly_SafA"/>
</dbReference>
<organism evidence="3 4">
    <name type="scientific">Salirhabdus euzebyi</name>
    <dbReference type="NCBI Taxonomy" id="394506"/>
    <lineage>
        <taxon>Bacteria</taxon>
        <taxon>Bacillati</taxon>
        <taxon>Bacillota</taxon>
        <taxon>Bacilli</taxon>
        <taxon>Bacillales</taxon>
        <taxon>Bacillaceae</taxon>
        <taxon>Salirhabdus</taxon>
    </lineage>
</organism>
<dbReference type="Proteomes" id="UP000581688">
    <property type="component" value="Unassembled WGS sequence"/>
</dbReference>
<dbReference type="PROSITE" id="PS51782">
    <property type="entry name" value="LYSM"/>
    <property type="match status" value="1"/>
</dbReference>
<sequence>MKIHIVQKGETLWKIAQKYNVDFNKLKEMNTHLSNPENIMPGMKIKVPTQSKPVKKEQQQGVQQGTKKEKKKEVQKEQPKETAPQAEHPYKDKSPEMYPVVKEDDNDFSLDVDKAMLPFSGKAKMPQQTKKMDIPSMPKIPKMEYEQDIHVHVNEEESSSSDEMHHMHHQVQHHAAMPQYHVPYHAPVHYYQVPSYNPCGCGGTPTYHMPVYPATHHHGHVAGAQHQAYPGYHQMPTPAVNTHHTGHYPEMELDEESSSLEIPEMPDHMNVHDGQNNWPTNMQGMTNQQPLTQTTNQVPVQPWVGYPQTGTQGYPQQQAYAGYPQQGVPQYQQQQGYMGYPQAGVPMYHPQYGFHPQLGMAQQYGYQQNVPQYQQPPYPTRDQDEE</sequence>
<dbReference type="AlphaFoldDB" id="A0A841PX04"/>
<gene>
    <name evidence="3" type="ORF">HNQ94_000327</name>
</gene>
<feature type="region of interest" description="Disordered" evidence="1">
    <location>
        <begin position="48"/>
        <end position="98"/>
    </location>
</feature>
<protein>
    <submittedName>
        <fullName evidence="3">Morphogenetic protein associated with SpoVID</fullName>
    </submittedName>
</protein>
<proteinExistence type="predicted"/>
<comment type="caution">
    <text evidence="3">The sequence shown here is derived from an EMBL/GenBank/DDBJ whole genome shotgun (WGS) entry which is preliminary data.</text>
</comment>
<dbReference type="RefSeq" id="WP_174494530.1">
    <property type="nucleotide sequence ID" value="NZ_CADDWK010000001.1"/>
</dbReference>
<feature type="compositionally biased region" description="Basic and acidic residues" evidence="1">
    <location>
        <begin position="71"/>
        <end position="80"/>
    </location>
</feature>
<evidence type="ECO:0000313" key="4">
    <source>
        <dbReference type="Proteomes" id="UP000581688"/>
    </source>
</evidence>
<evidence type="ECO:0000313" key="3">
    <source>
        <dbReference type="EMBL" id="MBB6451906.1"/>
    </source>
</evidence>